<gene>
    <name evidence="2" type="ORF">CEXT_613221</name>
</gene>
<evidence type="ECO:0000313" key="3">
    <source>
        <dbReference type="Proteomes" id="UP001054945"/>
    </source>
</evidence>
<dbReference type="AlphaFoldDB" id="A0AAV4RT86"/>
<reference evidence="2 3" key="1">
    <citation type="submission" date="2021-06" db="EMBL/GenBank/DDBJ databases">
        <title>Caerostris extrusa draft genome.</title>
        <authorList>
            <person name="Kono N."/>
            <person name="Arakawa K."/>
        </authorList>
    </citation>
    <scope>NUCLEOTIDE SEQUENCE [LARGE SCALE GENOMIC DNA]</scope>
</reference>
<comment type="caution">
    <text evidence="2">The sequence shown here is derived from an EMBL/GenBank/DDBJ whole genome shotgun (WGS) entry which is preliminary data.</text>
</comment>
<feature type="region of interest" description="Disordered" evidence="1">
    <location>
        <begin position="75"/>
        <end position="98"/>
    </location>
</feature>
<dbReference type="Proteomes" id="UP001054945">
    <property type="component" value="Unassembled WGS sequence"/>
</dbReference>
<name>A0AAV4RT86_CAEEX</name>
<evidence type="ECO:0000256" key="1">
    <source>
        <dbReference type="SAM" id="MobiDB-lite"/>
    </source>
</evidence>
<protein>
    <submittedName>
        <fullName evidence="2">Uncharacterized protein</fullName>
    </submittedName>
</protein>
<feature type="compositionally biased region" description="Polar residues" evidence="1">
    <location>
        <begin position="77"/>
        <end position="87"/>
    </location>
</feature>
<dbReference type="EMBL" id="BPLR01008279">
    <property type="protein sequence ID" value="GIY23495.1"/>
    <property type="molecule type" value="Genomic_DNA"/>
</dbReference>
<keyword evidence="3" id="KW-1185">Reference proteome</keyword>
<feature type="region of interest" description="Disordered" evidence="1">
    <location>
        <begin position="1"/>
        <end position="30"/>
    </location>
</feature>
<evidence type="ECO:0000313" key="2">
    <source>
        <dbReference type="EMBL" id="GIY23495.1"/>
    </source>
</evidence>
<organism evidence="2 3">
    <name type="scientific">Caerostris extrusa</name>
    <name type="common">Bark spider</name>
    <name type="synonym">Caerostris bankana</name>
    <dbReference type="NCBI Taxonomy" id="172846"/>
    <lineage>
        <taxon>Eukaryota</taxon>
        <taxon>Metazoa</taxon>
        <taxon>Ecdysozoa</taxon>
        <taxon>Arthropoda</taxon>
        <taxon>Chelicerata</taxon>
        <taxon>Arachnida</taxon>
        <taxon>Araneae</taxon>
        <taxon>Araneomorphae</taxon>
        <taxon>Entelegynae</taxon>
        <taxon>Araneoidea</taxon>
        <taxon>Araneidae</taxon>
        <taxon>Caerostris</taxon>
    </lineage>
</organism>
<proteinExistence type="predicted"/>
<sequence>MGGYGGRVKTLTLASNHRGEGKGGTGKHAKTSIGPYWKHPLIPLPTSPWMTFRSVTPLVTFILFSINPCSRRYPEIKSQNGDKSSLAQGAPFHPPSNDLTSVRGDRFCISESGRAPLFSLAKTRFFIDGFNDPIDAAKLVASPGSANPTAANGQTTASTGSPIASASAAIPAAMDYETSTPTSPSNENLVDFSIGSAINYLLERVCPLCRRHSNTFCHLYRTNAYHLHSCCR</sequence>
<accession>A0AAV4RT86</accession>